<reference evidence="5" key="1">
    <citation type="journal article" date="2018" name="Nat. Microbiol.">
        <title>Leveraging single-cell genomics to expand the fungal tree of life.</title>
        <authorList>
            <person name="Ahrendt S.R."/>
            <person name="Quandt C.A."/>
            <person name="Ciobanu D."/>
            <person name="Clum A."/>
            <person name="Salamov A."/>
            <person name="Andreopoulos B."/>
            <person name="Cheng J.F."/>
            <person name="Woyke T."/>
            <person name="Pelin A."/>
            <person name="Henrissat B."/>
            <person name="Reynolds N.K."/>
            <person name="Benny G.L."/>
            <person name="Smith M.E."/>
            <person name="James T.Y."/>
            <person name="Grigoriev I.V."/>
        </authorList>
    </citation>
    <scope>NUCLEOTIDE SEQUENCE [LARGE SCALE GENOMIC DNA]</scope>
    <source>
        <strain evidence="5">Benny S71-1</strain>
    </source>
</reference>
<dbReference type="InterPro" id="IPR002347">
    <property type="entry name" value="SDR_fam"/>
</dbReference>
<dbReference type="AlphaFoldDB" id="A0A4P9Z4Q1"/>
<proteinExistence type="inferred from homology"/>
<name>A0A4P9Z4Q1_9FUNG</name>
<protein>
    <submittedName>
        <fullName evidence="4">Uncharacterized protein</fullName>
    </submittedName>
</protein>
<gene>
    <name evidence="4" type="ORF">SYNPS1DRAFT_12492</name>
</gene>
<keyword evidence="3" id="KW-0560">Oxidoreductase</keyword>
<dbReference type="InterPro" id="IPR036291">
    <property type="entry name" value="NAD(P)-bd_dom_sf"/>
</dbReference>
<evidence type="ECO:0000256" key="1">
    <source>
        <dbReference type="ARBA" id="ARBA00006484"/>
    </source>
</evidence>
<sequence>LHVLVNNAGANWAAPIEKYADEAFQKVINLNLTRVFSLTQACLPLLEAVGSLEDPARIINIGSVHGIRSAFHETYAYGASKAALHQLSQVLSSHISPRGITVNAIAPGPFMSKMMAVTIEKKEKDIIEGCPLRRIGRPTDMAGKCCICLFLSSKAGSYVNGTVIPIDGGIIANKCML</sequence>
<dbReference type="PANTHER" id="PTHR43618:SF17">
    <property type="entry name" value="RHAMNOLIPIDS BIOSYNTHESIS 3-OXOACYL-[ACYL-CARRIER-PROTEIN] REDUCTASE"/>
    <property type="match status" value="1"/>
</dbReference>
<dbReference type="PRINTS" id="PR00081">
    <property type="entry name" value="GDHRDH"/>
</dbReference>
<evidence type="ECO:0000256" key="3">
    <source>
        <dbReference type="ARBA" id="ARBA00023002"/>
    </source>
</evidence>
<evidence type="ECO:0000256" key="2">
    <source>
        <dbReference type="ARBA" id="ARBA00022857"/>
    </source>
</evidence>
<dbReference type="GO" id="GO:0016491">
    <property type="term" value="F:oxidoreductase activity"/>
    <property type="evidence" value="ECO:0007669"/>
    <property type="project" value="UniProtKB-KW"/>
</dbReference>
<evidence type="ECO:0000313" key="4">
    <source>
        <dbReference type="EMBL" id="RKP27567.1"/>
    </source>
</evidence>
<dbReference type="Proteomes" id="UP000278143">
    <property type="component" value="Unassembled WGS sequence"/>
</dbReference>
<dbReference type="SUPFAM" id="SSF51735">
    <property type="entry name" value="NAD(P)-binding Rossmann-fold domains"/>
    <property type="match status" value="1"/>
</dbReference>
<dbReference type="InterPro" id="IPR020904">
    <property type="entry name" value="Sc_DH/Rdtase_CS"/>
</dbReference>
<feature type="non-terminal residue" evidence="4">
    <location>
        <position position="1"/>
    </location>
</feature>
<evidence type="ECO:0000313" key="5">
    <source>
        <dbReference type="Proteomes" id="UP000278143"/>
    </source>
</evidence>
<dbReference type="Gene3D" id="3.40.50.720">
    <property type="entry name" value="NAD(P)-binding Rossmann-like Domain"/>
    <property type="match status" value="1"/>
</dbReference>
<dbReference type="PANTHER" id="PTHR43618">
    <property type="entry name" value="7-ALPHA-HYDROXYSTEROID DEHYDROGENASE"/>
    <property type="match status" value="1"/>
</dbReference>
<keyword evidence="2" id="KW-0521">NADP</keyword>
<comment type="similarity">
    <text evidence="1">Belongs to the short-chain dehydrogenases/reductases (SDR) family.</text>
</comment>
<accession>A0A4P9Z4Q1</accession>
<dbReference type="EMBL" id="KZ989185">
    <property type="protein sequence ID" value="RKP27567.1"/>
    <property type="molecule type" value="Genomic_DNA"/>
</dbReference>
<dbReference type="OrthoDB" id="47007at2759"/>
<dbReference type="Pfam" id="PF13561">
    <property type="entry name" value="adh_short_C2"/>
    <property type="match status" value="1"/>
</dbReference>
<organism evidence="4 5">
    <name type="scientific">Syncephalis pseudoplumigaleata</name>
    <dbReference type="NCBI Taxonomy" id="1712513"/>
    <lineage>
        <taxon>Eukaryota</taxon>
        <taxon>Fungi</taxon>
        <taxon>Fungi incertae sedis</taxon>
        <taxon>Zoopagomycota</taxon>
        <taxon>Zoopagomycotina</taxon>
        <taxon>Zoopagomycetes</taxon>
        <taxon>Zoopagales</taxon>
        <taxon>Piptocephalidaceae</taxon>
        <taxon>Syncephalis</taxon>
    </lineage>
</organism>
<keyword evidence="5" id="KW-1185">Reference proteome</keyword>
<dbReference type="InterPro" id="IPR052178">
    <property type="entry name" value="Sec_Metab_Biosynth_SDR"/>
</dbReference>
<dbReference type="PROSITE" id="PS00061">
    <property type="entry name" value="ADH_SHORT"/>
    <property type="match status" value="1"/>
</dbReference>